<dbReference type="GO" id="GO:0030214">
    <property type="term" value="P:hyaluronan catabolic process"/>
    <property type="evidence" value="ECO:0007669"/>
    <property type="project" value="TreeGrafter"/>
</dbReference>
<evidence type="ECO:0000256" key="3">
    <source>
        <dbReference type="ARBA" id="ARBA00023157"/>
    </source>
</evidence>
<proteinExistence type="inferred from homology"/>
<accession>A0A224XGH0</accession>
<comment type="similarity">
    <text evidence="1 5 8">Belongs to the glycosyl hydrolase 56 family.</text>
</comment>
<dbReference type="PANTHER" id="PTHR11769">
    <property type="entry name" value="HYALURONIDASE"/>
    <property type="match status" value="1"/>
</dbReference>
<keyword evidence="4 8" id="KW-0326">Glycosidase</keyword>
<protein>
    <recommendedName>
        <fullName evidence="8">Hyaluronidase</fullName>
        <ecNumber evidence="8">3.2.1.35</ecNumber>
    </recommendedName>
</protein>
<evidence type="ECO:0000256" key="5">
    <source>
        <dbReference type="PIRNR" id="PIRNR038193"/>
    </source>
</evidence>
<feature type="signal peptide" evidence="9">
    <location>
        <begin position="1"/>
        <end position="15"/>
    </location>
</feature>
<dbReference type="Gene3D" id="3.20.20.70">
    <property type="entry name" value="Aldolase class I"/>
    <property type="match status" value="1"/>
</dbReference>
<dbReference type="InterPro" id="IPR017853">
    <property type="entry name" value="GH"/>
</dbReference>
<reference evidence="10" key="1">
    <citation type="submission" date="2016-10" db="EMBL/GenBank/DDBJ databases">
        <title>Venom proteomic and venom gland transcriptomic analyses of the scorpion Megacormus gertschi Diaz-Najera, 1966 (Scorpiones: Euscorpiidae: Megacorminae).</title>
        <authorList>
            <person name="Santibanez-Lopez C.E."/>
            <person name="Cid-Uribe J.I."/>
            <person name="Zamudio F.Z."/>
            <person name="Batista C.V."/>
            <person name="Ortiz E."/>
            <person name="Possani L.D."/>
        </authorList>
    </citation>
    <scope>NUCLEOTIDE SEQUENCE</scope>
    <source>
        <tissue evidence="10">Venom gland</tissue>
    </source>
</reference>
<name>A0A224XGH0_9SCOR</name>
<dbReference type="Pfam" id="PF01630">
    <property type="entry name" value="Glyco_hydro_56"/>
    <property type="match status" value="1"/>
</dbReference>
<sequence>MLIWILGFMTLGTKADFNVYWNAPSSSCSKNFGINVTKDLLNNKVLVNNGERSIGDRIVIFYGMRFGKYPYIDTKNGSDINGGIPQLANLSEHLELARSDIEKMIPNLNFDGIGIIDWEKWRPIYNYNWGEMTIYKTRTMELVRKQNPCLPEQLVERTTAEMQWEETAKQWMLKTLNLAKNMRPKARWCYYLFPDCYNYHGNDEPLQFFCNKTVQEYNDRLSWLWEASTAICPSIYFNNRQEKYNDQQRLWYLYGRLSEALRVSSPSKLIYPYVTYKNTKTRTDVPKEHFWRMLSLSASMGLDGIVIWGSSNYVKKKEDCEALASYVKNVIGPSVSTVSSNFNRCSKSICRGLGRCVWPDEPHTSWRYMGDNDSPYFVPENIVCRCHRNEGRYCNLSNFICQRL</sequence>
<keyword evidence="9" id="KW-0732">Signal</keyword>
<feature type="disulfide bond" evidence="7">
    <location>
        <begin position="345"/>
        <end position="356"/>
    </location>
</feature>
<dbReference type="PIRSF" id="PIRSF038193">
    <property type="entry name" value="Hyaluronidase"/>
    <property type="match status" value="1"/>
</dbReference>
<evidence type="ECO:0000256" key="1">
    <source>
        <dbReference type="ARBA" id="ARBA00008871"/>
    </source>
</evidence>
<feature type="active site" description="Proton donor" evidence="6">
    <location>
        <position position="119"/>
    </location>
</feature>
<dbReference type="FunFam" id="3.20.20.70:FF:000065">
    <property type="entry name" value="Hyaluronidase"/>
    <property type="match status" value="1"/>
</dbReference>
<dbReference type="AlphaFoldDB" id="A0A224XGH0"/>
<organism evidence="10">
    <name type="scientific">Megacormus gertschi</name>
    <dbReference type="NCBI Taxonomy" id="1843536"/>
    <lineage>
        <taxon>Eukaryota</taxon>
        <taxon>Metazoa</taxon>
        <taxon>Ecdysozoa</taxon>
        <taxon>Arthropoda</taxon>
        <taxon>Chelicerata</taxon>
        <taxon>Arachnida</taxon>
        <taxon>Scorpiones</taxon>
        <taxon>Iurida</taxon>
        <taxon>Chactoidea</taxon>
        <taxon>Euscorpiidae</taxon>
        <taxon>Megacorminae</taxon>
        <taxon>Megacormini</taxon>
        <taxon>Megacormus</taxon>
    </lineage>
</organism>
<dbReference type="GO" id="GO:0005975">
    <property type="term" value="P:carbohydrate metabolic process"/>
    <property type="evidence" value="ECO:0007669"/>
    <property type="project" value="UniProtKB-UniRule"/>
</dbReference>
<keyword evidence="3 7" id="KW-1015">Disulfide bond</keyword>
<comment type="catalytic activity">
    <reaction evidence="8">
        <text>Random hydrolysis of (1-&gt;4)-linkages between N-acetyl-beta-D-glucosamine and D-glucuronate residues in hyaluronate.</text>
        <dbReference type="EC" id="3.2.1.35"/>
    </reaction>
</comment>
<dbReference type="PRINTS" id="PR00846">
    <property type="entry name" value="GLHYDRLASE56"/>
</dbReference>
<evidence type="ECO:0000256" key="8">
    <source>
        <dbReference type="RuleBase" id="RU610713"/>
    </source>
</evidence>
<dbReference type="GO" id="GO:0004415">
    <property type="term" value="F:hyalurononglucosaminidase activity"/>
    <property type="evidence" value="ECO:0007669"/>
    <property type="project" value="UniProtKB-UniRule"/>
</dbReference>
<keyword evidence="2 8" id="KW-0378">Hydrolase</keyword>
<evidence type="ECO:0000256" key="4">
    <source>
        <dbReference type="ARBA" id="ARBA00023295"/>
    </source>
</evidence>
<evidence type="ECO:0000256" key="6">
    <source>
        <dbReference type="PIRSR" id="PIRSR038193-1"/>
    </source>
</evidence>
<feature type="disulfide bond" evidence="7">
    <location>
        <begin position="196"/>
        <end position="210"/>
    </location>
</feature>
<evidence type="ECO:0000256" key="9">
    <source>
        <dbReference type="SAM" id="SignalP"/>
    </source>
</evidence>
<dbReference type="InterPro" id="IPR018155">
    <property type="entry name" value="Hyaluronidase"/>
</dbReference>
<evidence type="ECO:0000256" key="2">
    <source>
        <dbReference type="ARBA" id="ARBA00022801"/>
    </source>
</evidence>
<dbReference type="InterPro" id="IPR013785">
    <property type="entry name" value="Aldolase_TIM"/>
</dbReference>
<dbReference type="EC" id="3.2.1.35" evidence="8"/>
<dbReference type="PANTHER" id="PTHR11769:SF35">
    <property type="entry name" value="HYALURONIDASE"/>
    <property type="match status" value="1"/>
</dbReference>
<feature type="chain" id="PRO_5012240044" description="Hyaluronidase" evidence="9">
    <location>
        <begin position="16"/>
        <end position="404"/>
    </location>
</feature>
<evidence type="ECO:0000256" key="7">
    <source>
        <dbReference type="PIRSR" id="PIRSR038193-3"/>
    </source>
</evidence>
<evidence type="ECO:0000313" key="10">
    <source>
        <dbReference type="EMBL" id="JAW07080.1"/>
    </source>
</evidence>
<dbReference type="EMBL" id="GFBG01000087">
    <property type="protein sequence ID" value="JAW07080.1"/>
    <property type="molecule type" value="Transcribed_RNA"/>
</dbReference>
<feature type="disulfide bond" evidence="7">
    <location>
        <begin position="28"/>
        <end position="320"/>
    </location>
</feature>
<dbReference type="SUPFAM" id="SSF51445">
    <property type="entry name" value="(Trans)glycosidases"/>
    <property type="match status" value="1"/>
</dbReference>